<dbReference type="Proteomes" id="UP000825002">
    <property type="component" value="Unassembled WGS sequence"/>
</dbReference>
<keyword evidence="10" id="KW-1185">Reference proteome</keyword>
<evidence type="ECO:0000259" key="8">
    <source>
        <dbReference type="Pfam" id="PF00155"/>
    </source>
</evidence>
<reference evidence="9 10" key="1">
    <citation type="submission" date="2020-10" db="EMBL/GenBank/DDBJ databases">
        <authorList>
            <person name="Klimov P.B."/>
            <person name="Dyachkov S.M."/>
            <person name="Chetverikov P.E."/>
        </authorList>
    </citation>
    <scope>NUCLEOTIDE SEQUENCE [LARGE SCALE GENOMIC DNA]</scope>
    <source>
        <strain evidence="9">BMOC 18-1129-001#AD2665</strain>
        <tissue evidence="9">Entire mites</tissue>
    </source>
</reference>
<dbReference type="EMBL" id="JAIFTH010000544">
    <property type="protein sequence ID" value="KAG9509310.1"/>
    <property type="molecule type" value="Genomic_DNA"/>
</dbReference>
<evidence type="ECO:0000256" key="6">
    <source>
        <dbReference type="ARBA" id="ARBA00022898"/>
    </source>
</evidence>
<evidence type="ECO:0000256" key="4">
    <source>
        <dbReference type="ARBA" id="ARBA00022576"/>
    </source>
</evidence>
<comment type="caution">
    <text evidence="9">The sequence shown here is derived from an EMBL/GenBank/DDBJ whole genome shotgun (WGS) entry which is preliminary data.</text>
</comment>
<evidence type="ECO:0000256" key="2">
    <source>
        <dbReference type="ARBA" id="ARBA00007441"/>
    </source>
</evidence>
<keyword evidence="6" id="KW-0663">Pyridoxal phosphate</keyword>
<evidence type="ECO:0000313" key="9">
    <source>
        <dbReference type="EMBL" id="KAG9509310.1"/>
    </source>
</evidence>
<comment type="subunit">
    <text evidence="3 7">Homodimer.</text>
</comment>
<dbReference type="PROSITE" id="PS00105">
    <property type="entry name" value="AA_TRANSFER_CLASS_1"/>
    <property type="match status" value="1"/>
</dbReference>
<evidence type="ECO:0000256" key="7">
    <source>
        <dbReference type="RuleBase" id="RU000480"/>
    </source>
</evidence>
<dbReference type="PANTHER" id="PTHR11879">
    <property type="entry name" value="ASPARTATE AMINOTRANSFERASE"/>
    <property type="match status" value="1"/>
</dbReference>
<keyword evidence="5 7" id="KW-0808">Transferase</keyword>
<dbReference type="NCBIfam" id="NF006719">
    <property type="entry name" value="PRK09257.1"/>
    <property type="match status" value="1"/>
</dbReference>
<organism evidence="9 10">
    <name type="scientific">Fragariocoptes setiger</name>
    <dbReference type="NCBI Taxonomy" id="1670756"/>
    <lineage>
        <taxon>Eukaryota</taxon>
        <taxon>Metazoa</taxon>
        <taxon>Ecdysozoa</taxon>
        <taxon>Arthropoda</taxon>
        <taxon>Chelicerata</taxon>
        <taxon>Arachnida</taxon>
        <taxon>Acari</taxon>
        <taxon>Acariformes</taxon>
        <taxon>Trombidiformes</taxon>
        <taxon>Prostigmata</taxon>
        <taxon>Eupodina</taxon>
        <taxon>Eriophyoidea</taxon>
        <taxon>Phytoptidae</taxon>
        <taxon>Fragariocoptes</taxon>
    </lineage>
</organism>
<comment type="miscellaneous">
    <text evidence="7">In eukaryotes there are cytoplasmic, mitochondrial and chloroplastic isozymes.</text>
</comment>
<keyword evidence="4 7" id="KW-0032">Aminotransferase</keyword>
<dbReference type="SUPFAM" id="SSF53383">
    <property type="entry name" value="PLP-dependent transferases"/>
    <property type="match status" value="1"/>
</dbReference>
<feature type="non-terminal residue" evidence="9">
    <location>
        <position position="1"/>
    </location>
</feature>
<proteinExistence type="inferred from homology"/>
<dbReference type="Pfam" id="PF00155">
    <property type="entry name" value="Aminotran_1_2"/>
    <property type="match status" value="1"/>
</dbReference>
<dbReference type="Gene3D" id="3.40.640.10">
    <property type="entry name" value="Type I PLP-dependent aspartate aminotransferase-like (Major domain)"/>
    <property type="match status" value="1"/>
</dbReference>
<name>A0ABQ7S7V2_9ACAR</name>
<sequence length="407" mass="46072">MSSSYFDCVEPAPPIAIFALSRACQQDSHPQKVDLGIGAYRDNTGKPWVLPVVRKAQIEIANDETNNFEYLSQLGLPEFTQAATELLLGKDNLSNMGDRVLTMQTLSGTGALSIAASFMFRNMRLKTAYHSKPTWPNHVDIFKYAGFDDVRSYRYWDHINRCIDFDGFTEDLKNAPEHSVIILHACAHNPTGIDPSDEQWKTIADIMEQKRLFPLFDCAYQGFASGDVDQDIKSFRYFVSRGFETMCAQSFAKNFGLYNQRVGNLMMVLKRADKLEACKSQCALLVRKYYSNPPANGARIVSKVLNNEDLLREWKCCIKDMSSRIKNMRQALRSRLEELKTPGTWNHITDQIGMFSYTGLNPNQVKLLVDEFHIYLPVDGRISLAGLNTNNVNYVAEAIHKAVTTVS</sequence>
<accession>A0ABQ7S7V2</accession>
<comment type="cofactor">
    <cofactor evidence="1">
        <name>pyridoxal 5'-phosphate</name>
        <dbReference type="ChEBI" id="CHEBI:597326"/>
    </cofactor>
</comment>
<dbReference type="EC" id="2.6.1.1" evidence="7"/>
<evidence type="ECO:0000256" key="3">
    <source>
        <dbReference type="ARBA" id="ARBA00011738"/>
    </source>
</evidence>
<protein>
    <recommendedName>
        <fullName evidence="7">Aspartate aminotransferase</fullName>
        <ecNumber evidence="7">2.6.1.1</ecNumber>
    </recommendedName>
</protein>
<evidence type="ECO:0000256" key="5">
    <source>
        <dbReference type="ARBA" id="ARBA00022679"/>
    </source>
</evidence>
<dbReference type="CDD" id="cd00609">
    <property type="entry name" value="AAT_like"/>
    <property type="match status" value="1"/>
</dbReference>
<dbReference type="InterPro" id="IPR015421">
    <property type="entry name" value="PyrdxlP-dep_Trfase_major"/>
</dbReference>
<dbReference type="InterPro" id="IPR015424">
    <property type="entry name" value="PyrdxlP-dep_Trfase"/>
</dbReference>
<feature type="domain" description="Aminotransferase class I/classII large" evidence="8">
    <location>
        <begin position="31"/>
        <end position="399"/>
    </location>
</feature>
<dbReference type="GO" id="GO:0008483">
    <property type="term" value="F:transaminase activity"/>
    <property type="evidence" value="ECO:0007669"/>
    <property type="project" value="UniProtKB-KW"/>
</dbReference>
<dbReference type="PRINTS" id="PR00799">
    <property type="entry name" value="TRANSAMINASE"/>
</dbReference>
<dbReference type="InterPro" id="IPR004839">
    <property type="entry name" value="Aminotransferase_I/II_large"/>
</dbReference>
<dbReference type="PANTHER" id="PTHR11879:SF55">
    <property type="entry name" value="GLUTAMATE OXALOACETATE TRANSAMINASE 1, ISOFORM B"/>
    <property type="match status" value="1"/>
</dbReference>
<comment type="similarity">
    <text evidence="2">Belongs to the class-I pyridoxal-phosphate-dependent aminotransferase family.</text>
</comment>
<gene>
    <name evidence="9" type="primary">GOT1</name>
    <name evidence="9" type="ORF">GZH46_02175</name>
</gene>
<dbReference type="InterPro" id="IPR015422">
    <property type="entry name" value="PyrdxlP-dep_Trfase_small"/>
</dbReference>
<comment type="catalytic activity">
    <reaction evidence="7">
        <text>L-aspartate + 2-oxoglutarate = oxaloacetate + L-glutamate</text>
        <dbReference type="Rhea" id="RHEA:21824"/>
        <dbReference type="ChEBI" id="CHEBI:16452"/>
        <dbReference type="ChEBI" id="CHEBI:16810"/>
        <dbReference type="ChEBI" id="CHEBI:29985"/>
        <dbReference type="ChEBI" id="CHEBI:29991"/>
        <dbReference type="EC" id="2.6.1.1"/>
    </reaction>
</comment>
<evidence type="ECO:0000313" key="10">
    <source>
        <dbReference type="Proteomes" id="UP000825002"/>
    </source>
</evidence>
<evidence type="ECO:0000256" key="1">
    <source>
        <dbReference type="ARBA" id="ARBA00001933"/>
    </source>
</evidence>
<dbReference type="InterPro" id="IPR004838">
    <property type="entry name" value="NHTrfase_class1_PyrdxlP-BS"/>
</dbReference>
<dbReference type="InterPro" id="IPR000796">
    <property type="entry name" value="Asp_trans"/>
</dbReference>
<dbReference type="Gene3D" id="3.90.1150.10">
    <property type="entry name" value="Aspartate Aminotransferase, domain 1"/>
    <property type="match status" value="1"/>
</dbReference>